<accession>A0ABT5DUD8</accession>
<evidence type="ECO:0000313" key="1">
    <source>
        <dbReference type="EMBL" id="MDC0716765.1"/>
    </source>
</evidence>
<name>A0ABT5DUD8_9BACT</name>
<gene>
    <name evidence="1" type="ORF">POL25_07670</name>
</gene>
<keyword evidence="2" id="KW-1185">Reference proteome</keyword>
<dbReference type="RefSeq" id="WP_272085256.1">
    <property type="nucleotide sequence ID" value="NZ_JAQNDL010000001.1"/>
</dbReference>
<dbReference type="Proteomes" id="UP001221686">
    <property type="component" value="Unassembled WGS sequence"/>
</dbReference>
<sequence length="124" mass="12793">MVVPVVVGIIAPEDVDSAIVVSPPVVVLVMTEVDPAPSLSIGTTCGVQARITVHASRRKPVILLVADLKPRAASLSCLDDRRGLDRVAPDLTPRAAASLSCLDSRRGADRVVAGFTPCTASSAP</sequence>
<comment type="caution">
    <text evidence="1">The sequence shown here is derived from an EMBL/GenBank/DDBJ whole genome shotgun (WGS) entry which is preliminary data.</text>
</comment>
<evidence type="ECO:0000313" key="2">
    <source>
        <dbReference type="Proteomes" id="UP001221686"/>
    </source>
</evidence>
<dbReference type="EMBL" id="JAQNDL010000001">
    <property type="protein sequence ID" value="MDC0716765.1"/>
    <property type="molecule type" value="Genomic_DNA"/>
</dbReference>
<organism evidence="1 2">
    <name type="scientific">Nannocystis bainbridge</name>
    <dbReference type="NCBI Taxonomy" id="2995303"/>
    <lineage>
        <taxon>Bacteria</taxon>
        <taxon>Pseudomonadati</taxon>
        <taxon>Myxococcota</taxon>
        <taxon>Polyangia</taxon>
        <taxon>Nannocystales</taxon>
        <taxon>Nannocystaceae</taxon>
        <taxon>Nannocystis</taxon>
    </lineage>
</organism>
<protein>
    <submittedName>
        <fullName evidence="1">Uncharacterized protein</fullName>
    </submittedName>
</protein>
<reference evidence="1 2" key="1">
    <citation type="submission" date="2022-11" db="EMBL/GenBank/DDBJ databases">
        <title>Minimal conservation of predation-associated metabolite biosynthetic gene clusters underscores biosynthetic potential of Myxococcota including descriptions for ten novel species: Archangium lansinium sp. nov., Myxococcus landrumus sp. nov., Nannocystis bai.</title>
        <authorList>
            <person name="Ahearne A."/>
            <person name="Stevens C."/>
            <person name="Dowd S."/>
        </authorList>
    </citation>
    <scope>NUCLEOTIDE SEQUENCE [LARGE SCALE GENOMIC DNA]</scope>
    <source>
        <strain evidence="1 2">BB15-2</strain>
    </source>
</reference>
<proteinExistence type="predicted"/>